<dbReference type="Gene3D" id="3.30.930.10">
    <property type="entry name" value="Bira Bifunctional Protein, Domain 2"/>
    <property type="match status" value="1"/>
</dbReference>
<dbReference type="PANTHER" id="PTHR12835:SF5">
    <property type="entry name" value="BIOTIN--PROTEIN LIGASE"/>
    <property type="match status" value="1"/>
</dbReference>
<dbReference type="Pfam" id="PF08279">
    <property type="entry name" value="HTH_11"/>
    <property type="match status" value="1"/>
</dbReference>
<gene>
    <name evidence="2" type="ORF">GQS40_10305</name>
</gene>
<dbReference type="InterPro" id="IPR036388">
    <property type="entry name" value="WH-like_DNA-bd_sf"/>
</dbReference>
<dbReference type="EMBL" id="WSZI01000016">
    <property type="protein sequence ID" value="MWN21561.1"/>
    <property type="molecule type" value="Genomic_DNA"/>
</dbReference>
<dbReference type="GO" id="GO:0004077">
    <property type="term" value="F:biotin--[biotin carboxyl-carrier protein] ligase activity"/>
    <property type="evidence" value="ECO:0007669"/>
    <property type="project" value="TreeGrafter"/>
</dbReference>
<dbReference type="Proteomes" id="UP000478636">
    <property type="component" value="Unassembled WGS sequence"/>
</dbReference>
<dbReference type="GO" id="GO:0016740">
    <property type="term" value="F:transferase activity"/>
    <property type="evidence" value="ECO:0007669"/>
    <property type="project" value="UniProtKB-ARBA"/>
</dbReference>
<dbReference type="AlphaFoldDB" id="A0A6L7AGU0"/>
<proteinExistence type="predicted"/>
<accession>A0A6L7AGU0</accession>
<dbReference type="InterPro" id="IPR036390">
    <property type="entry name" value="WH_DNA-bd_sf"/>
</dbReference>
<dbReference type="PANTHER" id="PTHR12835">
    <property type="entry name" value="BIOTIN PROTEIN LIGASE"/>
    <property type="match status" value="1"/>
</dbReference>
<comment type="caution">
    <text evidence="2">The sequence shown here is derived from an EMBL/GenBank/DDBJ whole genome shotgun (WGS) entry which is preliminary data.</text>
</comment>
<organism evidence="2 3">
    <name type="scientific">Leuconostoc lactis</name>
    <dbReference type="NCBI Taxonomy" id="1246"/>
    <lineage>
        <taxon>Bacteria</taxon>
        <taxon>Bacillati</taxon>
        <taxon>Bacillota</taxon>
        <taxon>Bacilli</taxon>
        <taxon>Lactobacillales</taxon>
        <taxon>Lactobacillaceae</taxon>
        <taxon>Leuconostoc</taxon>
    </lineage>
</organism>
<sequence>MSRNVVAAQIIQDFFQMYEQYQSSMYLPAYRRHLIGLGETVTITQSDQSLTGQLLQVNVAKSIRTLFGVDLQYQWLNNLYFNQQKVGGILTEGIMTLESQTFSGLVVGIGLNLTPPHTTQPQPSAKLALIDETLNAPLVVISNIQTHGVGHLGRSFFSPSQTGLYLSIALPLTFQDTVKPHLLTISTAVVELHISRAAVWKAINKLTEAGFMIESQRGLGYRYIPNEKMTSTEIQHLLGVPMAIRVFDSLDSTNRSCGLEMTGNAYLTQTACPRCQHAFNPQCHLHQQIYFC</sequence>
<evidence type="ECO:0000313" key="3">
    <source>
        <dbReference type="Proteomes" id="UP000478636"/>
    </source>
</evidence>
<dbReference type="SUPFAM" id="SSF55681">
    <property type="entry name" value="Class II aaRS and biotin synthetases"/>
    <property type="match status" value="2"/>
</dbReference>
<dbReference type="Gene3D" id="1.10.10.10">
    <property type="entry name" value="Winged helix-like DNA-binding domain superfamily/Winged helix DNA-binding domain"/>
    <property type="match status" value="1"/>
</dbReference>
<dbReference type="InterPro" id="IPR013196">
    <property type="entry name" value="HTH_11"/>
</dbReference>
<dbReference type="SUPFAM" id="SSF46785">
    <property type="entry name" value="Winged helix' DNA-binding domain"/>
    <property type="match status" value="1"/>
</dbReference>
<dbReference type="InterPro" id="IPR045864">
    <property type="entry name" value="aa-tRNA-synth_II/BPL/LPL"/>
</dbReference>
<dbReference type="GO" id="GO:0005737">
    <property type="term" value="C:cytoplasm"/>
    <property type="evidence" value="ECO:0007669"/>
    <property type="project" value="TreeGrafter"/>
</dbReference>
<evidence type="ECO:0000313" key="2">
    <source>
        <dbReference type="EMBL" id="MWN21561.1"/>
    </source>
</evidence>
<feature type="domain" description="Helix-turn-helix type 11" evidence="1">
    <location>
        <begin position="191"/>
        <end position="222"/>
    </location>
</feature>
<protein>
    <submittedName>
        <fullName evidence="2">HTH domain-containing protein</fullName>
    </submittedName>
</protein>
<evidence type="ECO:0000259" key="1">
    <source>
        <dbReference type="Pfam" id="PF08279"/>
    </source>
</evidence>
<reference evidence="2 3" key="1">
    <citation type="submission" date="2019-12" db="EMBL/GenBank/DDBJ databases">
        <title>Complete genome sequence of Leuconostoc lactis strain AVN1 provides insights into metabolic potential.</title>
        <authorList>
            <person name="Besrour N."/>
            <person name="Najjari A."/>
            <person name="Fhoula I."/>
            <person name="Jaballah S."/>
            <person name="Klibi N."/>
            <person name="Ouzari H.I."/>
        </authorList>
    </citation>
    <scope>NUCLEOTIDE SEQUENCE [LARGE SCALE GENOMIC DNA]</scope>
    <source>
        <strain evidence="2 3">AVN1</strain>
    </source>
</reference>
<name>A0A6L7AGU0_LEULA</name>